<dbReference type="EMBL" id="FOKG01000006">
    <property type="protein sequence ID" value="SFB22839.1"/>
    <property type="molecule type" value="Genomic_DNA"/>
</dbReference>
<accession>A0A1I0ZAQ3</accession>
<evidence type="ECO:0000256" key="1">
    <source>
        <dbReference type="SAM" id="Phobius"/>
    </source>
</evidence>
<organism evidence="2 3">
    <name type="scientific">Amycolatopsis marina</name>
    <dbReference type="NCBI Taxonomy" id="490629"/>
    <lineage>
        <taxon>Bacteria</taxon>
        <taxon>Bacillati</taxon>
        <taxon>Actinomycetota</taxon>
        <taxon>Actinomycetes</taxon>
        <taxon>Pseudonocardiales</taxon>
        <taxon>Pseudonocardiaceae</taxon>
        <taxon>Amycolatopsis</taxon>
    </lineage>
</organism>
<proteinExistence type="predicted"/>
<feature type="transmembrane region" description="Helical" evidence="1">
    <location>
        <begin position="86"/>
        <end position="105"/>
    </location>
</feature>
<keyword evidence="1" id="KW-0812">Transmembrane</keyword>
<dbReference type="STRING" id="490629.SAMN05216266_106272"/>
<keyword evidence="3" id="KW-1185">Reference proteome</keyword>
<evidence type="ECO:0000313" key="2">
    <source>
        <dbReference type="EMBL" id="SFB22839.1"/>
    </source>
</evidence>
<dbReference type="AlphaFoldDB" id="A0A1I0ZAQ3"/>
<keyword evidence="1" id="KW-0472">Membrane</keyword>
<name>A0A1I0ZAQ3_9PSEU</name>
<dbReference type="Pfam" id="PF05437">
    <property type="entry name" value="AzlD"/>
    <property type="match status" value="1"/>
</dbReference>
<feature type="transmembrane region" description="Helical" evidence="1">
    <location>
        <begin position="41"/>
        <end position="61"/>
    </location>
</feature>
<evidence type="ECO:0000313" key="3">
    <source>
        <dbReference type="Proteomes" id="UP000243799"/>
    </source>
</evidence>
<gene>
    <name evidence="2" type="ORF">SAMN05216266_106272</name>
</gene>
<sequence length="108" mass="10855">MITDPVVLVASTLVLAVGTFAFRVAGPLLRAKVEISDRTQRLVAVSAVVLLAALVATSALLEGQEFAGVARPAGVAVGGVLAWRKAPFVLVVIAAAGTAAGLRLLGVP</sequence>
<reference evidence="3" key="1">
    <citation type="submission" date="2016-10" db="EMBL/GenBank/DDBJ databases">
        <authorList>
            <person name="Varghese N."/>
            <person name="Submissions S."/>
        </authorList>
    </citation>
    <scope>NUCLEOTIDE SEQUENCE [LARGE SCALE GENOMIC DNA]</scope>
    <source>
        <strain evidence="3">CGMCC 4.3568</strain>
    </source>
</reference>
<keyword evidence="1" id="KW-1133">Transmembrane helix</keyword>
<protein>
    <submittedName>
        <fullName evidence="2">Branched-chain amino acid transport protein (AzlD)</fullName>
    </submittedName>
</protein>
<dbReference type="Proteomes" id="UP000243799">
    <property type="component" value="Unassembled WGS sequence"/>
</dbReference>
<dbReference type="InterPro" id="IPR008407">
    <property type="entry name" value="Brnchd-chn_aa_trnsp_AzlD"/>
</dbReference>
<dbReference type="RefSeq" id="WP_091673089.1">
    <property type="nucleotide sequence ID" value="NZ_FOKG01000006.1"/>
</dbReference>
<feature type="transmembrane region" description="Helical" evidence="1">
    <location>
        <begin position="6"/>
        <end position="29"/>
    </location>
</feature>